<reference evidence="1 2" key="1">
    <citation type="journal article" date="2012" name="J. Bacteriol.">
        <title>Complete genome sequence of Mycoplasma haemocanis strain Illinois.</title>
        <authorList>
            <person name="do Nascimento N.C."/>
            <person name="Guimaraes A.M."/>
            <person name="Santos A.P."/>
            <person name="Sanmiguel P.J."/>
            <person name="Messick J.B."/>
        </authorList>
    </citation>
    <scope>NUCLEOTIDE SEQUENCE [LARGE SCALE GENOMIC DNA]</scope>
    <source>
        <strain evidence="1 2">Illinois</strain>
    </source>
</reference>
<evidence type="ECO:0000313" key="2">
    <source>
        <dbReference type="Proteomes" id="UP000009135"/>
    </source>
</evidence>
<dbReference type="HOGENOM" id="CLU_087258_1_0_14"/>
<sequence>MNIVSKGAVALVGATGLAGGGIFISRNINWKTEANTIAKHIKSEYLLNTSHNQQWTHRVELIKKSNDANLKSQLLTVEDLQNWCTNNLKEEFKGEQDSHFLNVKLYCGLNIGDKIEGSKVTSTLSKEDSKLKANVDKLAQKKKEELGEELSAIKDKNNTTPNWEGSEALKGWCLKTFDLAFEVGSNYENAKLYCVTN</sequence>
<dbReference type="OrthoDB" id="9824422at2"/>
<evidence type="ECO:0000313" key="1">
    <source>
        <dbReference type="EMBL" id="AEW45635.1"/>
    </source>
</evidence>
<dbReference type="Proteomes" id="UP000009135">
    <property type="component" value="Chromosome"/>
</dbReference>
<organism evidence="1 2">
    <name type="scientific">Mycoplasma haemocanis (strain Illinois)</name>
    <dbReference type="NCBI Taxonomy" id="1111676"/>
    <lineage>
        <taxon>Bacteria</taxon>
        <taxon>Bacillati</taxon>
        <taxon>Mycoplasmatota</taxon>
        <taxon>Mollicutes</taxon>
        <taxon>Mycoplasmataceae</taxon>
        <taxon>Mycoplasma</taxon>
    </lineage>
</organism>
<keyword evidence="2" id="KW-1185">Reference proteome</keyword>
<accession>H6N7L3</accession>
<proteinExistence type="predicted"/>
<dbReference type="AlphaFoldDB" id="H6N7L3"/>
<dbReference type="EMBL" id="CP003199">
    <property type="protein sequence ID" value="AEW45635.1"/>
    <property type="molecule type" value="Genomic_DNA"/>
</dbReference>
<dbReference type="KEGG" id="mhe:MHC_03875"/>
<protein>
    <submittedName>
        <fullName evidence="1">Uncharacterized protein</fullName>
    </submittedName>
</protein>
<dbReference type="STRING" id="1111676.MHC_03875"/>
<name>H6N7L3_MYCHN</name>
<gene>
    <name evidence="1" type="ordered locus">MHC_03875</name>
</gene>